<dbReference type="AlphaFoldDB" id="A0AAV2MJR8"/>
<dbReference type="Proteomes" id="UP001497482">
    <property type="component" value="Chromosome 8"/>
</dbReference>
<feature type="compositionally biased region" description="Low complexity" evidence="1">
    <location>
        <begin position="11"/>
        <end position="27"/>
    </location>
</feature>
<evidence type="ECO:0000313" key="2">
    <source>
        <dbReference type="EMBL" id="CAL1613688.1"/>
    </source>
</evidence>
<keyword evidence="3" id="KW-1185">Reference proteome</keyword>
<sequence length="141" mass="15426">MQTHLTPTYQLSPPTNISPSSSTPNLSQPIHSTHQGSPSPHTSYGSGVPAPLSRPSLRDPAWTRSTPKQNSLPQRLHHPAELPEDIAKQSLLLEQPVECTGPNASAQHKLRYSQPPPKSAKDRNQCPNAGYHLEPKKTSHQ</sequence>
<evidence type="ECO:0000313" key="3">
    <source>
        <dbReference type="Proteomes" id="UP001497482"/>
    </source>
</evidence>
<feature type="region of interest" description="Disordered" evidence="1">
    <location>
        <begin position="1"/>
        <end position="141"/>
    </location>
</feature>
<dbReference type="EMBL" id="OZ035830">
    <property type="protein sequence ID" value="CAL1613688.1"/>
    <property type="molecule type" value="Genomic_DNA"/>
</dbReference>
<reference evidence="2 3" key="1">
    <citation type="submission" date="2024-04" db="EMBL/GenBank/DDBJ databases">
        <authorList>
            <person name="Waldvogel A.-M."/>
            <person name="Schoenle A."/>
        </authorList>
    </citation>
    <scope>NUCLEOTIDE SEQUENCE [LARGE SCALE GENOMIC DNA]</scope>
</reference>
<feature type="compositionally biased region" description="Basic and acidic residues" evidence="1">
    <location>
        <begin position="78"/>
        <end position="87"/>
    </location>
</feature>
<accession>A0AAV2MJR8</accession>
<proteinExistence type="predicted"/>
<protein>
    <submittedName>
        <fullName evidence="2">Uncharacterized protein</fullName>
    </submittedName>
</protein>
<feature type="compositionally biased region" description="Polar residues" evidence="1">
    <location>
        <begin position="28"/>
        <end position="45"/>
    </location>
</feature>
<name>A0AAV2MJR8_KNICA</name>
<evidence type="ECO:0000256" key="1">
    <source>
        <dbReference type="SAM" id="MobiDB-lite"/>
    </source>
</evidence>
<feature type="compositionally biased region" description="Polar residues" evidence="1">
    <location>
        <begin position="63"/>
        <end position="73"/>
    </location>
</feature>
<organism evidence="2 3">
    <name type="scientific">Knipowitschia caucasica</name>
    <name type="common">Caucasian dwarf goby</name>
    <name type="synonym">Pomatoschistus caucasicus</name>
    <dbReference type="NCBI Taxonomy" id="637954"/>
    <lineage>
        <taxon>Eukaryota</taxon>
        <taxon>Metazoa</taxon>
        <taxon>Chordata</taxon>
        <taxon>Craniata</taxon>
        <taxon>Vertebrata</taxon>
        <taxon>Euteleostomi</taxon>
        <taxon>Actinopterygii</taxon>
        <taxon>Neopterygii</taxon>
        <taxon>Teleostei</taxon>
        <taxon>Neoteleostei</taxon>
        <taxon>Acanthomorphata</taxon>
        <taxon>Gobiaria</taxon>
        <taxon>Gobiiformes</taxon>
        <taxon>Gobioidei</taxon>
        <taxon>Gobiidae</taxon>
        <taxon>Gobiinae</taxon>
        <taxon>Knipowitschia</taxon>
    </lineage>
</organism>
<feature type="compositionally biased region" description="Polar residues" evidence="1">
    <location>
        <begin position="1"/>
        <end position="10"/>
    </location>
</feature>
<gene>
    <name evidence="2" type="ORF">KC01_LOCUS39858</name>
</gene>